<name>A0A429X5R4_SIMTE</name>
<keyword evidence="9" id="KW-1185">Reference proteome</keyword>
<organism evidence="7 8">
    <name type="scientific">Siminovitchia terrae</name>
    <name type="common">Bacillus terrae</name>
    <dbReference type="NCBI Taxonomy" id="1914933"/>
    <lineage>
        <taxon>Bacteria</taxon>
        <taxon>Bacillati</taxon>
        <taxon>Bacillota</taxon>
        <taxon>Bacilli</taxon>
        <taxon>Bacillales</taxon>
        <taxon>Bacillaceae</taxon>
        <taxon>Siminovitchia</taxon>
    </lineage>
</organism>
<evidence type="ECO:0000256" key="4">
    <source>
        <dbReference type="ARBA" id="ARBA00022500"/>
    </source>
</evidence>
<dbReference type="EMBL" id="BORJ01000001">
    <property type="protein sequence ID" value="GIN94470.1"/>
    <property type="molecule type" value="Genomic_DNA"/>
</dbReference>
<dbReference type="RefSeq" id="WP_120117109.1">
    <property type="nucleotide sequence ID" value="NZ_BORI01000003.1"/>
</dbReference>
<dbReference type="GO" id="GO:0007165">
    <property type="term" value="P:signal transduction"/>
    <property type="evidence" value="ECO:0007669"/>
    <property type="project" value="InterPro"/>
</dbReference>
<dbReference type="SUPFAM" id="SSF50341">
    <property type="entry name" value="CheW-like"/>
    <property type="match status" value="1"/>
</dbReference>
<evidence type="ECO:0000313" key="8">
    <source>
        <dbReference type="Proteomes" id="UP000287296"/>
    </source>
</evidence>
<dbReference type="FunFam" id="2.40.50.180:FF:000002">
    <property type="entry name" value="Chemotaxis protein CheW"/>
    <property type="match status" value="1"/>
</dbReference>
<dbReference type="PANTHER" id="PTHR22617">
    <property type="entry name" value="CHEMOTAXIS SENSOR HISTIDINE KINASE-RELATED"/>
    <property type="match status" value="1"/>
</dbReference>
<keyword evidence="4" id="KW-0145">Chemotaxis</keyword>
<comment type="caution">
    <text evidence="7">The sequence shown here is derived from an EMBL/GenBank/DDBJ whole genome shotgun (WGS) entry which is preliminary data.</text>
</comment>
<evidence type="ECO:0000313" key="9">
    <source>
        <dbReference type="Proteomes" id="UP000680670"/>
    </source>
</evidence>
<evidence type="ECO:0000256" key="3">
    <source>
        <dbReference type="ARBA" id="ARBA00022490"/>
    </source>
</evidence>
<dbReference type="InterPro" id="IPR036061">
    <property type="entry name" value="CheW-like_dom_sf"/>
</dbReference>
<sequence>MGKARQEQYVAIGIGTEKYAIRIHDIEEIIRMQEVTKIPNVQAHIKGVINLRGRIIPIVSLRHRFGLIEEEYTKDTRIVVVKYADEMIGIVVDSVSQVTTFSEIQPPPETFGDVKGSFFSGIGHENEELVSILNLDKVLQQ</sequence>
<feature type="domain" description="CheW-like" evidence="5">
    <location>
        <begin position="6"/>
        <end position="141"/>
    </location>
</feature>
<evidence type="ECO:0000313" key="6">
    <source>
        <dbReference type="EMBL" id="GIN94470.1"/>
    </source>
</evidence>
<evidence type="ECO:0000259" key="5">
    <source>
        <dbReference type="PROSITE" id="PS50851"/>
    </source>
</evidence>
<dbReference type="Proteomes" id="UP000680670">
    <property type="component" value="Unassembled WGS sequence"/>
</dbReference>
<dbReference type="InterPro" id="IPR002545">
    <property type="entry name" value="CheW-lke_dom"/>
</dbReference>
<dbReference type="Gene3D" id="2.30.30.40">
    <property type="entry name" value="SH3 Domains"/>
    <property type="match status" value="1"/>
</dbReference>
<dbReference type="InterPro" id="IPR039315">
    <property type="entry name" value="CheW"/>
</dbReference>
<dbReference type="Gene3D" id="2.40.50.180">
    <property type="entry name" value="CheA-289, Domain 4"/>
    <property type="match status" value="1"/>
</dbReference>
<evidence type="ECO:0000313" key="7">
    <source>
        <dbReference type="EMBL" id="RST58714.1"/>
    </source>
</evidence>
<dbReference type="GO" id="GO:0006935">
    <property type="term" value="P:chemotaxis"/>
    <property type="evidence" value="ECO:0007669"/>
    <property type="project" value="UniProtKB-KW"/>
</dbReference>
<dbReference type="PANTHER" id="PTHR22617:SF23">
    <property type="entry name" value="CHEMOTAXIS PROTEIN CHEW"/>
    <property type="match status" value="1"/>
</dbReference>
<dbReference type="EMBL" id="QYTW02000017">
    <property type="protein sequence ID" value="RST58714.1"/>
    <property type="molecule type" value="Genomic_DNA"/>
</dbReference>
<accession>A0A429X5R4</accession>
<comment type="subcellular location">
    <subcellularLocation>
        <location evidence="1">Cytoplasm</location>
    </subcellularLocation>
</comment>
<protein>
    <recommendedName>
        <fullName evidence="2">Chemotaxis protein CheW</fullName>
    </recommendedName>
</protein>
<proteinExistence type="predicted"/>
<gene>
    <name evidence="6" type="primary">cheW-2_2</name>
    <name evidence="7" type="ORF">D5F11_015855</name>
    <name evidence="6" type="ORF">J6TS1_03400</name>
</gene>
<dbReference type="Proteomes" id="UP000287296">
    <property type="component" value="Unassembled WGS sequence"/>
</dbReference>
<reference evidence="6 9" key="2">
    <citation type="submission" date="2021-03" db="EMBL/GenBank/DDBJ databases">
        <title>Antimicrobial resistance genes in bacteria isolated from Japanese honey, and their potential for conferring macrolide and lincosamide resistance in the American foulbrood pathogen Paenibacillus larvae.</title>
        <authorList>
            <person name="Okamoto M."/>
            <person name="Kumagai M."/>
            <person name="Kanamori H."/>
            <person name="Takamatsu D."/>
        </authorList>
    </citation>
    <scope>NUCLEOTIDE SEQUENCE [LARGE SCALE GENOMIC DNA]</scope>
    <source>
        <strain evidence="6 9">J6TS1</strain>
    </source>
</reference>
<dbReference type="AlphaFoldDB" id="A0A429X5R4"/>
<dbReference type="OrthoDB" id="9794382at2"/>
<dbReference type="CDD" id="cd00732">
    <property type="entry name" value="CheW"/>
    <property type="match status" value="1"/>
</dbReference>
<dbReference type="Pfam" id="PF01584">
    <property type="entry name" value="CheW"/>
    <property type="match status" value="1"/>
</dbReference>
<dbReference type="GO" id="GO:0005829">
    <property type="term" value="C:cytosol"/>
    <property type="evidence" value="ECO:0007669"/>
    <property type="project" value="TreeGrafter"/>
</dbReference>
<keyword evidence="3" id="KW-0963">Cytoplasm</keyword>
<evidence type="ECO:0000256" key="1">
    <source>
        <dbReference type="ARBA" id="ARBA00004496"/>
    </source>
</evidence>
<evidence type="ECO:0000256" key="2">
    <source>
        <dbReference type="ARBA" id="ARBA00021483"/>
    </source>
</evidence>
<reference evidence="7 8" key="1">
    <citation type="submission" date="2018-12" db="EMBL/GenBank/DDBJ databases">
        <authorList>
            <person name="Sun L."/>
            <person name="Chen Z."/>
        </authorList>
    </citation>
    <scope>NUCLEOTIDE SEQUENCE [LARGE SCALE GENOMIC DNA]</scope>
    <source>
        <strain evidence="7 8">LMG 29736</strain>
    </source>
</reference>
<dbReference type="PROSITE" id="PS50851">
    <property type="entry name" value="CHEW"/>
    <property type="match status" value="1"/>
</dbReference>
<dbReference type="SMART" id="SM00260">
    <property type="entry name" value="CheW"/>
    <property type="match status" value="1"/>
</dbReference>